<dbReference type="CDD" id="cd04301">
    <property type="entry name" value="NAT_SF"/>
    <property type="match status" value="1"/>
</dbReference>
<comment type="catalytic activity">
    <reaction evidence="11">
        <text>dopamine + hexadecanoyl-CoA = N-hexadecanoyl-dopamine + CoA + H(+)</text>
        <dbReference type="Rhea" id="RHEA:51376"/>
        <dbReference type="ChEBI" id="CHEBI:15378"/>
        <dbReference type="ChEBI" id="CHEBI:57287"/>
        <dbReference type="ChEBI" id="CHEBI:57379"/>
        <dbReference type="ChEBI" id="CHEBI:59905"/>
        <dbReference type="ChEBI" id="CHEBI:134058"/>
    </reaction>
    <physiologicalReaction direction="left-to-right" evidence="11">
        <dbReference type="Rhea" id="RHEA:51377"/>
    </physiologicalReaction>
</comment>
<evidence type="ECO:0000313" key="15">
    <source>
        <dbReference type="WBParaSite" id="nRc.2.0.1.t35742-RA"/>
    </source>
</evidence>
<comment type="similarity">
    <text evidence="3">Belongs to the acetyltransferase family. AANAT subfamily.</text>
</comment>
<dbReference type="Pfam" id="PF13508">
    <property type="entry name" value="Acetyltransf_7"/>
    <property type="match status" value="1"/>
</dbReference>
<keyword evidence="14" id="KW-1185">Reference proteome</keyword>
<evidence type="ECO:0000256" key="1">
    <source>
        <dbReference type="ARBA" id="ARBA00022679"/>
    </source>
</evidence>
<evidence type="ECO:0000256" key="7">
    <source>
        <dbReference type="ARBA" id="ARBA00051284"/>
    </source>
</evidence>
<dbReference type="OMA" id="HEIVGCM"/>
<dbReference type="FunFam" id="3.40.630.30:FF:000046">
    <property type="entry name" value="Dopamine N-acetyltransferase"/>
    <property type="match status" value="1"/>
</dbReference>
<name>A0A915KAL2_ROMCU</name>
<comment type="catalytic activity">
    <reaction evidence="10">
        <text>serotonin + hexadecanoyl-CoA = N-hexadecanoyl-serotonin + CoA + H(+)</text>
        <dbReference type="Rhea" id="RHEA:51384"/>
        <dbReference type="ChEBI" id="CHEBI:15378"/>
        <dbReference type="ChEBI" id="CHEBI:57287"/>
        <dbReference type="ChEBI" id="CHEBI:57379"/>
        <dbReference type="ChEBI" id="CHEBI:134059"/>
        <dbReference type="ChEBI" id="CHEBI:350546"/>
    </reaction>
    <physiologicalReaction direction="left-to-right" evidence="10">
        <dbReference type="Rhea" id="RHEA:51385"/>
    </physiologicalReaction>
</comment>
<dbReference type="GO" id="GO:0004059">
    <property type="term" value="F:aralkylamine N-acetyltransferase activity"/>
    <property type="evidence" value="ECO:0007669"/>
    <property type="project" value="UniProtKB-EC"/>
</dbReference>
<evidence type="ECO:0000313" key="14">
    <source>
        <dbReference type="Proteomes" id="UP000887565"/>
    </source>
</evidence>
<reference evidence="15" key="1">
    <citation type="submission" date="2022-11" db="UniProtKB">
        <authorList>
            <consortium name="WormBaseParasite"/>
        </authorList>
    </citation>
    <scope>IDENTIFICATION</scope>
</reference>
<evidence type="ECO:0000256" key="4">
    <source>
        <dbReference type="ARBA" id="ARBA00039114"/>
    </source>
</evidence>
<dbReference type="InterPro" id="IPR016181">
    <property type="entry name" value="Acyl_CoA_acyltransferase"/>
</dbReference>
<proteinExistence type="inferred from homology"/>
<organism evidence="14 15">
    <name type="scientific">Romanomermis culicivorax</name>
    <name type="common">Nematode worm</name>
    <dbReference type="NCBI Taxonomy" id="13658"/>
    <lineage>
        <taxon>Eukaryota</taxon>
        <taxon>Metazoa</taxon>
        <taxon>Ecdysozoa</taxon>
        <taxon>Nematoda</taxon>
        <taxon>Enoplea</taxon>
        <taxon>Dorylaimia</taxon>
        <taxon>Mermithida</taxon>
        <taxon>Mermithoidea</taxon>
        <taxon>Mermithidae</taxon>
        <taxon>Romanomermis</taxon>
    </lineage>
</organism>
<evidence type="ECO:0000256" key="2">
    <source>
        <dbReference type="ARBA" id="ARBA00037926"/>
    </source>
</evidence>
<sequence>MEQQNFRYELAGTDRFEEIVNFLLNNFCKDEPCLQSLASRRNKSHNEFLMRDHMTRVVSDSLKDPVSFICVNPVDNKIIGCRLNVLETRDQWTGRKNEKVDQKLTNYMYKFLDSLRVDLFEMFPDCLKLLKFRILSVEKSFQGRGIGRKLTEISLEAAIKSSGCDYVCVNATAAATQTMFGHMGFQILKTTRHDEFLDDNGCQIFHNADGSTCGMFMYKKLKT</sequence>
<evidence type="ECO:0000256" key="3">
    <source>
        <dbReference type="ARBA" id="ARBA00038182"/>
    </source>
</evidence>
<dbReference type="Proteomes" id="UP000887565">
    <property type="component" value="Unplaced"/>
</dbReference>
<comment type="pathway">
    <text evidence="2">Aromatic compound metabolism; melatonin biosynthesis; melatonin from serotonin: step 1/2.</text>
</comment>
<keyword evidence="1" id="KW-0808">Transferase</keyword>
<comment type="catalytic activity">
    <reaction evidence="6">
        <text>serotonin + octadecanoyl-CoA = N-octadecanoyl-serotonin + CoA + H(+)</text>
        <dbReference type="Rhea" id="RHEA:51400"/>
        <dbReference type="ChEBI" id="CHEBI:15378"/>
        <dbReference type="ChEBI" id="CHEBI:57287"/>
        <dbReference type="ChEBI" id="CHEBI:57394"/>
        <dbReference type="ChEBI" id="CHEBI:134065"/>
        <dbReference type="ChEBI" id="CHEBI:350546"/>
    </reaction>
    <physiologicalReaction direction="left-to-right" evidence="6">
        <dbReference type="Rhea" id="RHEA:51401"/>
    </physiologicalReaction>
</comment>
<dbReference type="EC" id="2.3.1.87" evidence="4"/>
<feature type="domain" description="N-acetyltransferase" evidence="13">
    <location>
        <begin position="133"/>
        <end position="186"/>
    </location>
</feature>
<comment type="catalytic activity">
    <reaction evidence="9">
        <text>serotonin + (9Z)-octadecenoyl-CoA = N-(9Z-octadecenoyl)-serotonin + CoA + H(+)</text>
        <dbReference type="Rhea" id="RHEA:51392"/>
        <dbReference type="ChEBI" id="CHEBI:15378"/>
        <dbReference type="ChEBI" id="CHEBI:57287"/>
        <dbReference type="ChEBI" id="CHEBI:57387"/>
        <dbReference type="ChEBI" id="CHEBI:134064"/>
        <dbReference type="ChEBI" id="CHEBI:350546"/>
    </reaction>
    <physiologicalReaction direction="left-to-right" evidence="9">
        <dbReference type="Rhea" id="RHEA:51393"/>
    </physiologicalReaction>
</comment>
<dbReference type="SUPFAM" id="SSF55729">
    <property type="entry name" value="Acyl-CoA N-acyltransferases (Nat)"/>
    <property type="match status" value="1"/>
</dbReference>
<evidence type="ECO:0000256" key="10">
    <source>
        <dbReference type="ARBA" id="ARBA00052178"/>
    </source>
</evidence>
<comment type="catalytic activity">
    <reaction evidence="5">
        <text>dopamine + (9Z)-octadecenoyl-CoA = N-(9Z-octadecanoyl)-dopamine + CoA + H(+)</text>
        <dbReference type="Rhea" id="RHEA:51380"/>
        <dbReference type="ChEBI" id="CHEBI:15378"/>
        <dbReference type="ChEBI" id="CHEBI:31883"/>
        <dbReference type="ChEBI" id="CHEBI:57287"/>
        <dbReference type="ChEBI" id="CHEBI:57387"/>
        <dbReference type="ChEBI" id="CHEBI:59905"/>
    </reaction>
    <physiologicalReaction direction="left-to-right" evidence="5">
        <dbReference type="Rhea" id="RHEA:51381"/>
    </physiologicalReaction>
</comment>
<dbReference type="PANTHER" id="PTHR20905">
    <property type="entry name" value="N-ACETYLTRANSFERASE-RELATED"/>
    <property type="match status" value="1"/>
</dbReference>
<dbReference type="AlphaFoldDB" id="A0A915KAL2"/>
<protein>
    <recommendedName>
        <fullName evidence="4">aralkylamine N-acetyltransferase</fullName>
        <ecNumber evidence="4">2.3.1.87</ecNumber>
    </recommendedName>
</protein>
<comment type="catalytic activity">
    <reaction evidence="7">
        <text>serotonin + (5Z,8Z,11Z,14Z)-eicosatetraenoyl-CoA = N-[(5Z,8Z,11Z,14Z)-eicosatetraenoyl]-serotonin + CoA + H(+)</text>
        <dbReference type="Rhea" id="RHEA:51396"/>
        <dbReference type="ChEBI" id="CHEBI:15378"/>
        <dbReference type="ChEBI" id="CHEBI:57287"/>
        <dbReference type="ChEBI" id="CHEBI:57368"/>
        <dbReference type="ChEBI" id="CHEBI:132255"/>
        <dbReference type="ChEBI" id="CHEBI:350546"/>
    </reaction>
    <physiologicalReaction direction="left-to-right" evidence="7">
        <dbReference type="Rhea" id="RHEA:51397"/>
    </physiologicalReaction>
</comment>
<comment type="catalytic activity">
    <reaction evidence="12">
        <text>serotonin + acetyl-CoA = N-acetylserotonin + CoA + H(+)</text>
        <dbReference type="Rhea" id="RHEA:25217"/>
        <dbReference type="ChEBI" id="CHEBI:15378"/>
        <dbReference type="ChEBI" id="CHEBI:17697"/>
        <dbReference type="ChEBI" id="CHEBI:57287"/>
        <dbReference type="ChEBI" id="CHEBI:57288"/>
        <dbReference type="ChEBI" id="CHEBI:350546"/>
        <dbReference type="EC" id="2.3.1.87"/>
    </reaction>
    <physiologicalReaction direction="left-to-right" evidence="12">
        <dbReference type="Rhea" id="RHEA:25218"/>
    </physiologicalReaction>
</comment>
<dbReference type="Gene3D" id="3.40.630.30">
    <property type="match status" value="1"/>
</dbReference>
<accession>A0A915KAL2</accession>
<comment type="catalytic activity">
    <reaction evidence="8">
        <text>dopamine + acetyl-CoA = N-acetyldopamine + CoA + H(+)</text>
        <dbReference type="Rhea" id="RHEA:51388"/>
        <dbReference type="ChEBI" id="CHEBI:15378"/>
        <dbReference type="ChEBI" id="CHEBI:57287"/>
        <dbReference type="ChEBI" id="CHEBI:57288"/>
        <dbReference type="ChEBI" id="CHEBI:59905"/>
        <dbReference type="ChEBI" id="CHEBI:125678"/>
    </reaction>
    <physiologicalReaction direction="left-to-right" evidence="8">
        <dbReference type="Rhea" id="RHEA:51389"/>
    </physiologicalReaction>
</comment>
<evidence type="ECO:0000259" key="13">
    <source>
        <dbReference type="Pfam" id="PF13508"/>
    </source>
</evidence>
<evidence type="ECO:0000256" key="12">
    <source>
        <dbReference type="ARBA" id="ARBA00052491"/>
    </source>
</evidence>
<dbReference type="PANTHER" id="PTHR20905:SF1">
    <property type="entry name" value="AT07410P-RELATED"/>
    <property type="match status" value="1"/>
</dbReference>
<evidence type="ECO:0000256" key="5">
    <source>
        <dbReference type="ARBA" id="ARBA00050189"/>
    </source>
</evidence>
<evidence type="ECO:0000256" key="11">
    <source>
        <dbReference type="ARBA" id="ARBA00052335"/>
    </source>
</evidence>
<dbReference type="WBParaSite" id="nRc.2.0.1.t35742-RA">
    <property type="protein sequence ID" value="nRc.2.0.1.t35742-RA"/>
    <property type="gene ID" value="nRc.2.0.1.g35742"/>
</dbReference>
<dbReference type="InterPro" id="IPR000182">
    <property type="entry name" value="GNAT_dom"/>
</dbReference>
<evidence type="ECO:0000256" key="8">
    <source>
        <dbReference type="ARBA" id="ARBA00051711"/>
    </source>
</evidence>
<evidence type="ECO:0000256" key="9">
    <source>
        <dbReference type="ARBA" id="ARBA00051823"/>
    </source>
</evidence>
<evidence type="ECO:0000256" key="6">
    <source>
        <dbReference type="ARBA" id="ARBA00050849"/>
    </source>
</evidence>